<evidence type="ECO:0000256" key="1">
    <source>
        <dbReference type="ARBA" id="ARBA00001947"/>
    </source>
</evidence>
<dbReference type="OrthoDB" id="9792335at2"/>
<keyword evidence="3" id="KW-0479">Metal-binding</keyword>
<evidence type="ECO:0000313" key="8">
    <source>
        <dbReference type="Proteomes" id="UP000051162"/>
    </source>
</evidence>
<organism evidence="7 8">
    <name type="scientific">Levilactobacillus namurensis DSM 19117</name>
    <dbReference type="NCBI Taxonomy" id="1423773"/>
    <lineage>
        <taxon>Bacteria</taxon>
        <taxon>Bacillati</taxon>
        <taxon>Bacillota</taxon>
        <taxon>Bacilli</taxon>
        <taxon>Lactobacillales</taxon>
        <taxon>Lactobacillaceae</taxon>
        <taxon>Levilactobacillus</taxon>
    </lineage>
</organism>
<comment type="caution">
    <text evidence="7">The sequence shown here is derived from an EMBL/GenBank/DDBJ whole genome shotgun (WGS) entry which is preliminary data.</text>
</comment>
<dbReference type="PANTHER" id="PTHR43808:SF8">
    <property type="entry name" value="PEPTIDASE M20 DIMERISATION DOMAIN-CONTAINING PROTEIN"/>
    <property type="match status" value="1"/>
</dbReference>
<dbReference type="Proteomes" id="UP000051162">
    <property type="component" value="Unassembled WGS sequence"/>
</dbReference>
<dbReference type="NCBIfam" id="NF006365">
    <property type="entry name" value="PRK08588.1"/>
    <property type="match status" value="1"/>
</dbReference>
<dbReference type="GO" id="GO:0046872">
    <property type="term" value="F:metal ion binding"/>
    <property type="evidence" value="ECO:0007669"/>
    <property type="project" value="UniProtKB-KW"/>
</dbReference>
<keyword evidence="5" id="KW-0862">Zinc</keyword>
<name>A0A0R1JYA1_9LACO</name>
<evidence type="ECO:0000256" key="5">
    <source>
        <dbReference type="ARBA" id="ARBA00022833"/>
    </source>
</evidence>
<dbReference type="InterPro" id="IPR002933">
    <property type="entry name" value="Peptidase_M20"/>
</dbReference>
<dbReference type="Gene3D" id="3.40.630.10">
    <property type="entry name" value="Zn peptidases"/>
    <property type="match status" value="2"/>
</dbReference>
<evidence type="ECO:0000256" key="3">
    <source>
        <dbReference type="ARBA" id="ARBA00022723"/>
    </source>
</evidence>
<evidence type="ECO:0000259" key="6">
    <source>
        <dbReference type="Pfam" id="PF07687"/>
    </source>
</evidence>
<dbReference type="PATRIC" id="fig|1423773.3.peg.635"/>
<dbReference type="SUPFAM" id="SSF53187">
    <property type="entry name" value="Zn-dependent exopeptidases"/>
    <property type="match status" value="1"/>
</dbReference>
<protein>
    <submittedName>
        <fullName evidence="7">Succinyl-diaminopimelate desuccinylase</fullName>
    </submittedName>
</protein>
<dbReference type="AlphaFoldDB" id="A0A0R1JYA1"/>
<dbReference type="PANTHER" id="PTHR43808">
    <property type="entry name" value="ACETYLORNITHINE DEACETYLASE"/>
    <property type="match status" value="1"/>
</dbReference>
<dbReference type="Pfam" id="PF01546">
    <property type="entry name" value="Peptidase_M20"/>
    <property type="match status" value="1"/>
</dbReference>
<feature type="domain" description="Peptidase M20 dimerisation" evidence="6">
    <location>
        <begin position="204"/>
        <end position="311"/>
    </location>
</feature>
<keyword evidence="8" id="KW-1185">Reference proteome</keyword>
<evidence type="ECO:0000256" key="4">
    <source>
        <dbReference type="ARBA" id="ARBA00022801"/>
    </source>
</evidence>
<evidence type="ECO:0000313" key="7">
    <source>
        <dbReference type="EMBL" id="KRK73492.1"/>
    </source>
</evidence>
<dbReference type="PROSITE" id="PS00759">
    <property type="entry name" value="ARGE_DAPE_CPG2_2"/>
    <property type="match status" value="1"/>
</dbReference>
<dbReference type="STRING" id="1423773.FD30_GL000621"/>
<dbReference type="GO" id="GO:0016787">
    <property type="term" value="F:hydrolase activity"/>
    <property type="evidence" value="ECO:0007669"/>
    <property type="project" value="UniProtKB-KW"/>
</dbReference>
<dbReference type="EMBL" id="AZDT01000061">
    <property type="protein sequence ID" value="KRK73492.1"/>
    <property type="molecule type" value="Genomic_DNA"/>
</dbReference>
<dbReference type="CDD" id="cd08659">
    <property type="entry name" value="M20_ArgE_DapE-like"/>
    <property type="match status" value="1"/>
</dbReference>
<comment type="cofactor">
    <cofactor evidence="1">
        <name>Zn(2+)</name>
        <dbReference type="ChEBI" id="CHEBI:29105"/>
    </cofactor>
</comment>
<sequence>MDEVVETLRDIIKLDTVNGNEKVVADYIANLLQEHGIASKQIAYTPERVSLVAEIGDGNGPVIGFDGHEDIVALGDSSKWQVDALSAAVKDGKLFGRGAADMKSGLMAGVWAMIHLKESGVPLRGTLRLMATVGEELGQYGARQLAEAGYAKDLDALIVGEPSGADKRLLAQPQIQQMLQIDAAGAQKLADANHTDEQHFIELAHKGSLTYMIHSRGVAAHSSMPEIGKNAIGPLVAFYQKQEAYFATLTKYRNPVLGPITPVVTMIKGGEQINTVPASAELAVKIRTIPELSNATITQAVQQIIADLNAQGAELSFELISDFTPMHTAEDRPLIQAADVIGRAVLEQALPKIGVSGGTDASSFLAVNPDIDVVVFGPGNITAHQVNEYLDLDMYHRFIKIYERMITRLLS</sequence>
<dbReference type="Gene3D" id="3.30.70.360">
    <property type="match status" value="1"/>
</dbReference>
<dbReference type="InterPro" id="IPR036264">
    <property type="entry name" value="Bact_exopeptidase_dim_dom"/>
</dbReference>
<reference evidence="7 8" key="1">
    <citation type="journal article" date="2015" name="Genome Announc.">
        <title>Expanding the biotechnology potential of lactobacilli through comparative genomics of 213 strains and associated genera.</title>
        <authorList>
            <person name="Sun Z."/>
            <person name="Harris H.M."/>
            <person name="McCann A."/>
            <person name="Guo C."/>
            <person name="Argimon S."/>
            <person name="Zhang W."/>
            <person name="Yang X."/>
            <person name="Jeffery I.B."/>
            <person name="Cooney J.C."/>
            <person name="Kagawa T.F."/>
            <person name="Liu W."/>
            <person name="Song Y."/>
            <person name="Salvetti E."/>
            <person name="Wrobel A."/>
            <person name="Rasinkangas P."/>
            <person name="Parkhill J."/>
            <person name="Rea M.C."/>
            <person name="O'Sullivan O."/>
            <person name="Ritari J."/>
            <person name="Douillard F.P."/>
            <person name="Paul Ross R."/>
            <person name="Yang R."/>
            <person name="Briner A.E."/>
            <person name="Felis G.E."/>
            <person name="de Vos W.M."/>
            <person name="Barrangou R."/>
            <person name="Klaenhammer T.R."/>
            <person name="Caufield P.W."/>
            <person name="Cui Y."/>
            <person name="Zhang H."/>
            <person name="O'Toole P.W."/>
        </authorList>
    </citation>
    <scope>NUCLEOTIDE SEQUENCE [LARGE SCALE GENOMIC DNA]</scope>
    <source>
        <strain evidence="7 8">DSM 19117</strain>
    </source>
</reference>
<keyword evidence="4" id="KW-0378">Hydrolase</keyword>
<comment type="similarity">
    <text evidence="2">Belongs to the peptidase M20A family.</text>
</comment>
<dbReference type="SUPFAM" id="SSF55031">
    <property type="entry name" value="Bacterial exopeptidase dimerisation domain"/>
    <property type="match status" value="1"/>
</dbReference>
<dbReference type="InterPro" id="IPR050072">
    <property type="entry name" value="Peptidase_M20A"/>
</dbReference>
<gene>
    <name evidence="7" type="ORF">FD30_GL000621</name>
</gene>
<dbReference type="InterPro" id="IPR001261">
    <property type="entry name" value="ArgE/DapE_CS"/>
</dbReference>
<dbReference type="RefSeq" id="WP_056944746.1">
    <property type="nucleotide sequence ID" value="NZ_AZDT01000061.1"/>
</dbReference>
<accession>A0A0R1JYA1</accession>
<dbReference type="InterPro" id="IPR011650">
    <property type="entry name" value="Peptidase_M20_dimer"/>
</dbReference>
<dbReference type="GeneID" id="84783539"/>
<proteinExistence type="inferred from homology"/>
<evidence type="ECO:0000256" key="2">
    <source>
        <dbReference type="ARBA" id="ARBA00006247"/>
    </source>
</evidence>
<dbReference type="Pfam" id="PF07687">
    <property type="entry name" value="M20_dimer"/>
    <property type="match status" value="1"/>
</dbReference>